<dbReference type="Proteomes" id="UP000054477">
    <property type="component" value="Unassembled WGS sequence"/>
</dbReference>
<reference evidence="2" key="2">
    <citation type="submission" date="2015-01" db="EMBL/GenBank/DDBJ databases">
        <title>Evolutionary Origins and Diversification of the Mycorrhizal Mutualists.</title>
        <authorList>
            <consortium name="DOE Joint Genome Institute"/>
            <consortium name="Mycorrhizal Genomics Consortium"/>
            <person name="Kohler A."/>
            <person name="Kuo A."/>
            <person name="Nagy L.G."/>
            <person name="Floudas D."/>
            <person name="Copeland A."/>
            <person name="Barry K.W."/>
            <person name="Cichocki N."/>
            <person name="Veneault-Fourrey C."/>
            <person name="LaButti K."/>
            <person name="Lindquist E.A."/>
            <person name="Lipzen A."/>
            <person name="Lundell T."/>
            <person name="Morin E."/>
            <person name="Murat C."/>
            <person name="Riley R."/>
            <person name="Ohm R."/>
            <person name="Sun H."/>
            <person name="Tunlid A."/>
            <person name="Henrissat B."/>
            <person name="Grigoriev I.V."/>
            <person name="Hibbett D.S."/>
            <person name="Martin F."/>
        </authorList>
    </citation>
    <scope>NUCLEOTIDE SEQUENCE [LARGE SCALE GENOMIC DNA]</scope>
    <source>
        <strain evidence="2">LaAM-08-1</strain>
    </source>
</reference>
<keyword evidence="2" id="KW-1185">Reference proteome</keyword>
<reference evidence="1 2" key="1">
    <citation type="submission" date="2014-04" db="EMBL/GenBank/DDBJ databases">
        <authorList>
            <consortium name="DOE Joint Genome Institute"/>
            <person name="Kuo A."/>
            <person name="Kohler A."/>
            <person name="Nagy L.G."/>
            <person name="Floudas D."/>
            <person name="Copeland A."/>
            <person name="Barry K.W."/>
            <person name="Cichocki N."/>
            <person name="Veneault-Fourrey C."/>
            <person name="LaButti K."/>
            <person name="Lindquist E.A."/>
            <person name="Lipzen A."/>
            <person name="Lundell T."/>
            <person name="Morin E."/>
            <person name="Murat C."/>
            <person name="Sun H."/>
            <person name="Tunlid A."/>
            <person name="Henrissat B."/>
            <person name="Grigoriev I.V."/>
            <person name="Hibbett D.S."/>
            <person name="Martin F."/>
            <person name="Nordberg H.P."/>
            <person name="Cantor M.N."/>
            <person name="Hua S.X."/>
        </authorList>
    </citation>
    <scope>NUCLEOTIDE SEQUENCE [LARGE SCALE GENOMIC DNA]</scope>
    <source>
        <strain evidence="1 2">LaAM-08-1</strain>
    </source>
</reference>
<accession>A0A0C9WQC5</accession>
<gene>
    <name evidence="1" type="ORF">K443DRAFT_7706</name>
</gene>
<sequence>MLAVQPSHFETRLAYRLWMLTYPNPLFKRRVSVETIFRTSPSSTHLALLSHLLSMRCSIFTALVVAIVLTLTSASPIPIDTNEVGAREAQLPPGCTPFTCT</sequence>
<protein>
    <submittedName>
        <fullName evidence="1">Unplaced genomic scaffold K443scaffold_91, whole genome shotgun sequence</fullName>
    </submittedName>
</protein>
<proteinExistence type="predicted"/>
<organism evidence="1 2">
    <name type="scientific">Laccaria amethystina LaAM-08-1</name>
    <dbReference type="NCBI Taxonomy" id="1095629"/>
    <lineage>
        <taxon>Eukaryota</taxon>
        <taxon>Fungi</taxon>
        <taxon>Dikarya</taxon>
        <taxon>Basidiomycota</taxon>
        <taxon>Agaricomycotina</taxon>
        <taxon>Agaricomycetes</taxon>
        <taxon>Agaricomycetidae</taxon>
        <taxon>Agaricales</taxon>
        <taxon>Agaricineae</taxon>
        <taxon>Hydnangiaceae</taxon>
        <taxon>Laccaria</taxon>
    </lineage>
</organism>
<evidence type="ECO:0000313" key="2">
    <source>
        <dbReference type="Proteomes" id="UP000054477"/>
    </source>
</evidence>
<dbReference type="AlphaFoldDB" id="A0A0C9WQC5"/>
<name>A0A0C9WQC5_9AGAR</name>
<dbReference type="EMBL" id="KN838626">
    <property type="protein sequence ID" value="KIK00430.1"/>
    <property type="molecule type" value="Genomic_DNA"/>
</dbReference>
<dbReference type="HOGENOM" id="CLU_2292176_0_0_1"/>
<evidence type="ECO:0000313" key="1">
    <source>
        <dbReference type="EMBL" id="KIK00430.1"/>
    </source>
</evidence>